<dbReference type="PANTHER" id="PTHR30344">
    <property type="entry name" value="6-PHOSPHOGLUCONOLACTONASE-RELATED"/>
    <property type="match status" value="1"/>
</dbReference>
<dbReference type="InterPro" id="IPR011048">
    <property type="entry name" value="Haem_d1_sf"/>
</dbReference>
<dbReference type="InterPro" id="IPR050282">
    <property type="entry name" value="Cycloisomerase_2"/>
</dbReference>
<name>A0ABT4TGS0_9ACTN</name>
<keyword evidence="3" id="KW-1185">Reference proteome</keyword>
<evidence type="ECO:0000256" key="1">
    <source>
        <dbReference type="ARBA" id="ARBA00005564"/>
    </source>
</evidence>
<comment type="caution">
    <text evidence="2">The sequence shown here is derived from an EMBL/GenBank/DDBJ whole genome shotgun (WGS) entry which is preliminary data.</text>
</comment>
<evidence type="ECO:0000313" key="3">
    <source>
        <dbReference type="Proteomes" id="UP001165685"/>
    </source>
</evidence>
<proteinExistence type="inferred from homology"/>
<dbReference type="Pfam" id="PF10282">
    <property type="entry name" value="Lactonase"/>
    <property type="match status" value="1"/>
</dbReference>
<sequence>MGERLLWVGTYTRDSEPTGTGVGVYLAWMDTGSGRLGGGGAAVEAVGPSFLAMHPDGGKVYAVSERMEGALSWFAAGEGWASVTLGETPTGGKAPCHVLVHPAGKHVIAANYFSGSVSVHPIEGDAAPGPAVALLEGEGSGPVPGRQEGPRAHCTAIAPGGRHLLIADLGADLLRVHPFDAEAAEPVGEAQEPVRLEPGTGPRHIAMHPAGFLYVSGELDARVHVLQWDQDKASAWPVGTVDASQYEGEVEAVYPSEIALSPSGERLYVANRGADTVTTFAVEEGGASLRLLAEYPTGGKWPRHFAVTSGHVVVANQMSGTVTTMPIDEEGVAGEPVDRLSIPDPACVLPVGE</sequence>
<dbReference type="EMBL" id="JAQFWP010000004">
    <property type="protein sequence ID" value="MDA2803585.1"/>
    <property type="molecule type" value="Genomic_DNA"/>
</dbReference>
<dbReference type="InterPro" id="IPR015943">
    <property type="entry name" value="WD40/YVTN_repeat-like_dom_sf"/>
</dbReference>
<comment type="similarity">
    <text evidence="1">Belongs to the cycloisomerase 2 family.</text>
</comment>
<dbReference type="Gene3D" id="2.130.10.10">
    <property type="entry name" value="YVTN repeat-like/Quinoprotein amine dehydrogenase"/>
    <property type="match status" value="1"/>
</dbReference>
<dbReference type="InterPro" id="IPR019405">
    <property type="entry name" value="Lactonase_7-beta_prop"/>
</dbReference>
<dbReference type="Proteomes" id="UP001165685">
    <property type="component" value="Unassembled WGS sequence"/>
</dbReference>
<protein>
    <submittedName>
        <fullName evidence="2">Lactonase family protein</fullName>
    </submittedName>
</protein>
<dbReference type="SUPFAM" id="SSF51004">
    <property type="entry name" value="C-terminal (heme d1) domain of cytochrome cd1-nitrite reductase"/>
    <property type="match status" value="1"/>
</dbReference>
<accession>A0ABT4TGS0</accession>
<reference evidence="2" key="1">
    <citation type="submission" date="2023-01" db="EMBL/GenBank/DDBJ databases">
        <title>Draft genome sequence of Nocardiopsis sp. LSu2-4 isolated from halophytes.</title>
        <authorList>
            <person name="Duangmal K."/>
            <person name="Chantavorakit T."/>
        </authorList>
    </citation>
    <scope>NUCLEOTIDE SEQUENCE</scope>
    <source>
        <strain evidence="2">LSu2-4</strain>
    </source>
</reference>
<gene>
    <name evidence="2" type="ORF">O4U47_03610</name>
</gene>
<dbReference type="RefSeq" id="WP_270676076.1">
    <property type="nucleotide sequence ID" value="NZ_JAQFWP010000004.1"/>
</dbReference>
<evidence type="ECO:0000313" key="2">
    <source>
        <dbReference type="EMBL" id="MDA2803585.1"/>
    </source>
</evidence>
<organism evidence="2 3">
    <name type="scientific">Nocardiopsis suaedae</name>
    <dbReference type="NCBI Taxonomy" id="3018444"/>
    <lineage>
        <taxon>Bacteria</taxon>
        <taxon>Bacillati</taxon>
        <taxon>Actinomycetota</taxon>
        <taxon>Actinomycetes</taxon>
        <taxon>Streptosporangiales</taxon>
        <taxon>Nocardiopsidaceae</taxon>
        <taxon>Nocardiopsis</taxon>
    </lineage>
</organism>
<dbReference type="PANTHER" id="PTHR30344:SF1">
    <property type="entry name" value="6-PHOSPHOGLUCONOLACTONASE"/>
    <property type="match status" value="1"/>
</dbReference>